<evidence type="ECO:0008006" key="4">
    <source>
        <dbReference type="Google" id="ProtNLM"/>
    </source>
</evidence>
<proteinExistence type="predicted"/>
<keyword evidence="1" id="KW-0812">Transmembrane</keyword>
<accession>A0ABW6CVI5</accession>
<comment type="caution">
    <text evidence="2">The sequence shown here is derived from an EMBL/GenBank/DDBJ whole genome shotgun (WGS) entry which is preliminary data.</text>
</comment>
<feature type="transmembrane region" description="Helical" evidence="1">
    <location>
        <begin position="279"/>
        <end position="300"/>
    </location>
</feature>
<sequence length="423" mass="48796">MTLLLILTFLVSVLFWEKQIGGIPLTIRMIISASITMVLLSCLYFIFIWTQIDFLWGLSIAFVLFLSYLIRIRKEFSFSIQFPNSHSILWVILISLAIIYYQKYVIPWGGWDAVAIWNLHAKFLADNNHWHDMFQHPLAWSHPDYPLFLPSLIAMGWKALNEINYIVPVVLGVIPLIGVISILFFAFNNKFIGVIAAFIILFDHHFIEQAASQYADTWLAFFILMAVYLISQLPKYPQLAWVLGLLVTTCGWIKNEGLLFFILASGIALIALKNERKACFRYLISCSPVLLVLVMFKITWSPTNDMVSESNTSIFSKLGSWDRYELILQYFKKTILNDFPFIPGLIILGIFLIKKMSPIILLIGILIVLMFGIYMGIYVITPKDLAWHLSTSFYRLMHQIYPSFLLCYFLAVEQNTKAFLSEN</sequence>
<feature type="transmembrane region" description="Helical" evidence="1">
    <location>
        <begin position="165"/>
        <end position="185"/>
    </location>
</feature>
<feature type="transmembrane region" description="Helical" evidence="1">
    <location>
        <begin position="214"/>
        <end position="233"/>
    </location>
</feature>
<keyword evidence="1" id="KW-1133">Transmembrane helix</keyword>
<feature type="transmembrane region" description="Helical" evidence="1">
    <location>
        <begin position="335"/>
        <end position="353"/>
    </location>
</feature>
<feature type="transmembrane region" description="Helical" evidence="1">
    <location>
        <begin position="239"/>
        <end position="272"/>
    </location>
</feature>
<reference evidence="2 3" key="1">
    <citation type="submission" date="2024-03" db="EMBL/GenBank/DDBJ databases">
        <title>Aquirufa genome sequencing.</title>
        <authorList>
            <person name="Pitt A."/>
            <person name="Hahn M.W."/>
        </authorList>
    </citation>
    <scope>NUCLEOTIDE SEQUENCE [LARGE SCALE GENOMIC DNA]</scope>
    <source>
        <strain evidence="2 3">PLAD-142S6K</strain>
    </source>
</reference>
<feature type="transmembrane region" description="Helical" evidence="1">
    <location>
        <begin position="191"/>
        <end position="207"/>
    </location>
</feature>
<evidence type="ECO:0000256" key="1">
    <source>
        <dbReference type="SAM" id="Phobius"/>
    </source>
</evidence>
<keyword evidence="3" id="KW-1185">Reference proteome</keyword>
<organism evidence="2 3">
    <name type="scientific">Aquirufa echingensis</name>
    <dbReference type="NCBI Taxonomy" id="3096516"/>
    <lineage>
        <taxon>Bacteria</taxon>
        <taxon>Pseudomonadati</taxon>
        <taxon>Bacteroidota</taxon>
        <taxon>Cytophagia</taxon>
        <taxon>Cytophagales</taxon>
        <taxon>Flectobacillaceae</taxon>
        <taxon>Aquirufa</taxon>
    </lineage>
</organism>
<keyword evidence="1" id="KW-0472">Membrane</keyword>
<feature type="transmembrane region" description="Helical" evidence="1">
    <location>
        <begin position="25"/>
        <end position="47"/>
    </location>
</feature>
<dbReference type="RefSeq" id="WP_377974567.1">
    <property type="nucleotide sequence ID" value="NZ_JBBKYA010000001.1"/>
</dbReference>
<protein>
    <recommendedName>
        <fullName evidence="4">Glycosyltransferase RgtA/B/C/D-like domain-containing protein</fullName>
    </recommendedName>
</protein>
<gene>
    <name evidence="2" type="ORF">SKC38_01765</name>
</gene>
<name>A0ABW6CVI5_9BACT</name>
<dbReference type="EMBL" id="JBBKYA010000001">
    <property type="protein sequence ID" value="MFD3274950.1"/>
    <property type="molecule type" value="Genomic_DNA"/>
</dbReference>
<feature type="transmembrane region" description="Helical" evidence="1">
    <location>
        <begin position="84"/>
        <end position="101"/>
    </location>
</feature>
<feature type="transmembrane region" description="Helical" evidence="1">
    <location>
        <begin position="54"/>
        <end position="72"/>
    </location>
</feature>
<evidence type="ECO:0000313" key="2">
    <source>
        <dbReference type="EMBL" id="MFD3274950.1"/>
    </source>
</evidence>
<dbReference type="Proteomes" id="UP001598114">
    <property type="component" value="Unassembled WGS sequence"/>
</dbReference>
<evidence type="ECO:0000313" key="3">
    <source>
        <dbReference type="Proteomes" id="UP001598114"/>
    </source>
</evidence>
<feature type="transmembrane region" description="Helical" evidence="1">
    <location>
        <begin position="392"/>
        <end position="411"/>
    </location>
</feature>
<feature type="transmembrane region" description="Helical" evidence="1">
    <location>
        <begin position="360"/>
        <end position="380"/>
    </location>
</feature>